<organism evidence="11 12">
    <name type="scientific">Metschnikowia bicuspidata var. bicuspidata NRRL YB-4993</name>
    <dbReference type="NCBI Taxonomy" id="869754"/>
    <lineage>
        <taxon>Eukaryota</taxon>
        <taxon>Fungi</taxon>
        <taxon>Dikarya</taxon>
        <taxon>Ascomycota</taxon>
        <taxon>Saccharomycotina</taxon>
        <taxon>Pichiomycetes</taxon>
        <taxon>Metschnikowiaceae</taxon>
        <taxon>Metschnikowia</taxon>
    </lineage>
</organism>
<dbReference type="Proteomes" id="UP000092555">
    <property type="component" value="Unassembled WGS sequence"/>
</dbReference>
<evidence type="ECO:0000256" key="6">
    <source>
        <dbReference type="ARBA" id="ARBA00022723"/>
    </source>
</evidence>
<evidence type="ECO:0000256" key="4">
    <source>
        <dbReference type="ARBA" id="ARBA00022602"/>
    </source>
</evidence>
<dbReference type="InterPro" id="IPR026872">
    <property type="entry name" value="FTB"/>
</dbReference>
<evidence type="ECO:0000313" key="12">
    <source>
        <dbReference type="Proteomes" id="UP000092555"/>
    </source>
</evidence>
<dbReference type="GO" id="GO:0008270">
    <property type="term" value="F:zinc ion binding"/>
    <property type="evidence" value="ECO:0007669"/>
    <property type="project" value="UniProtKB-UniRule"/>
</dbReference>
<dbReference type="GO" id="GO:0005965">
    <property type="term" value="C:protein farnesyltransferase complex"/>
    <property type="evidence" value="ECO:0007669"/>
    <property type="project" value="UniProtKB-UniRule"/>
</dbReference>
<dbReference type="STRING" id="869754.A0A1A0HH89"/>
<keyword evidence="7" id="KW-0677">Repeat</keyword>
<keyword evidence="5 9" id="KW-0808">Transferase</keyword>
<dbReference type="SUPFAM" id="SSF48239">
    <property type="entry name" value="Terpenoid cyclases/Protein prenyltransferases"/>
    <property type="match status" value="1"/>
</dbReference>
<dbReference type="Pfam" id="PF00432">
    <property type="entry name" value="Prenyltrans"/>
    <property type="match status" value="1"/>
</dbReference>
<evidence type="ECO:0000256" key="7">
    <source>
        <dbReference type="ARBA" id="ARBA00022737"/>
    </source>
</evidence>
<evidence type="ECO:0000256" key="9">
    <source>
        <dbReference type="RuleBase" id="RU365056"/>
    </source>
</evidence>
<dbReference type="GO" id="GO:0097354">
    <property type="term" value="P:prenylation"/>
    <property type="evidence" value="ECO:0007669"/>
    <property type="project" value="UniProtKB-UniRule"/>
</dbReference>
<dbReference type="EC" id="2.5.1.58" evidence="2 9"/>
<dbReference type="PANTHER" id="PTHR11774">
    <property type="entry name" value="GERANYLGERANYL TRANSFERASE TYPE BETA SUBUNIT"/>
    <property type="match status" value="1"/>
</dbReference>
<gene>
    <name evidence="11" type="ORF">METBIDRAFT_63933</name>
</gene>
<comment type="caution">
    <text evidence="11">The sequence shown here is derived from an EMBL/GenBank/DDBJ whole genome shotgun (WGS) entry which is preliminary data.</text>
</comment>
<evidence type="ECO:0000256" key="8">
    <source>
        <dbReference type="ARBA" id="ARBA00022833"/>
    </source>
</evidence>
<dbReference type="InterPro" id="IPR001330">
    <property type="entry name" value="Prenyltrans"/>
</dbReference>
<dbReference type="GeneID" id="30031315"/>
<evidence type="ECO:0000256" key="5">
    <source>
        <dbReference type="ARBA" id="ARBA00022679"/>
    </source>
</evidence>
<dbReference type="Gene3D" id="1.50.10.20">
    <property type="match status" value="1"/>
</dbReference>
<feature type="domain" description="Prenyltransferase alpha-alpha toroid" evidence="10">
    <location>
        <begin position="88"/>
        <end position="403"/>
    </location>
</feature>
<dbReference type="EMBL" id="LXTC01000001">
    <property type="protein sequence ID" value="OBA23365.1"/>
    <property type="molecule type" value="Genomic_DNA"/>
</dbReference>
<proteinExistence type="inferred from homology"/>
<comment type="similarity">
    <text evidence="1 9">Belongs to the protein prenyltransferase subunit beta family.</text>
</comment>
<comment type="catalytic activity">
    <reaction evidence="9">
        <text>L-cysteinyl-[protein] + (2E,6E)-farnesyl diphosphate = S-(2E,6E)-farnesyl-L-cysteinyl-[protein] + diphosphate</text>
        <dbReference type="Rhea" id="RHEA:13345"/>
        <dbReference type="Rhea" id="RHEA-COMP:10131"/>
        <dbReference type="Rhea" id="RHEA-COMP:11535"/>
        <dbReference type="ChEBI" id="CHEBI:29950"/>
        <dbReference type="ChEBI" id="CHEBI:33019"/>
        <dbReference type="ChEBI" id="CHEBI:86019"/>
        <dbReference type="ChEBI" id="CHEBI:175763"/>
    </reaction>
</comment>
<protein>
    <recommendedName>
        <fullName evidence="3 9">Protein farnesyltransferase subunit beta</fullName>
        <shortName evidence="9">FTase-beta</shortName>
        <ecNumber evidence="2 9">2.5.1.58</ecNumber>
    </recommendedName>
</protein>
<keyword evidence="12" id="KW-1185">Reference proteome</keyword>
<dbReference type="InterPro" id="IPR008930">
    <property type="entry name" value="Terpenoid_cyclase/PrenylTrfase"/>
</dbReference>
<sequence length="437" mass="48821">METDIKKLRFLVKMLGQKRSSSTSSFESLLRPDISSHLKTMLCVRPLAEDTYLCDTSAAQADVERTIREIYEELFVSSGTEDIHDTNLDTELHLKYIETVLNTPLPSMFYVLDSNHSWMIYWLVNAHVMLSGDSPSLSLKKRVSEKISTLIIDNGLGGISGGPNDLIGHVASTYAAVLALALVDDYTLLSEIAPNLQKWFTTLKDENGSFAMHYGGEKDTRSTYCVLVVTSLLGIATPSLMKNTQDWILLCQTYEGGFSGVPGAEAHGGYTFCAIASLYLLPKNGLHYTNLATLIRWLAARQKTLEGGFSGRSNKLVDACYSFWIGACFVMLESFTSSVLLFNRHALKSYILNCCQDSIIGGLRDKPGKRPDFYHTNYTLCGLSIAEHIYECEIPDGYHFRVEDNVEGATYTLPVNPVFGLPMGYLEKCRRYFIERE</sequence>
<comment type="subunit">
    <text evidence="9">Heterodimer of an alpha and a beta subunit.</text>
</comment>
<keyword evidence="8 9" id="KW-0862">Zinc</keyword>
<dbReference type="CDD" id="cd02893">
    <property type="entry name" value="FTase"/>
    <property type="match status" value="1"/>
</dbReference>
<evidence type="ECO:0000256" key="3">
    <source>
        <dbReference type="ARBA" id="ARBA00015798"/>
    </source>
</evidence>
<dbReference type="RefSeq" id="XP_018713846.1">
    <property type="nucleotide sequence ID" value="XM_018858339.1"/>
</dbReference>
<dbReference type="AlphaFoldDB" id="A0A1A0HH89"/>
<keyword evidence="4 9" id="KW-0637">Prenyltransferase</keyword>
<keyword evidence="6 9" id="KW-0479">Metal-binding</keyword>
<comment type="function">
    <text evidence="9">Catalyzes the transfer of a farnesyl moiety from farnesyl diphosphate to a cysteine at the fourth position from the C-terminus of several proteins. The beta subunit is responsible for peptide-binding.</text>
</comment>
<dbReference type="InterPro" id="IPR045089">
    <property type="entry name" value="PGGT1B-like"/>
</dbReference>
<comment type="cofactor">
    <cofactor evidence="9">
        <name>Zn(2+)</name>
        <dbReference type="ChEBI" id="CHEBI:29105"/>
    </cofactor>
    <text evidence="9">Binds 1 zinc ion per subunit.</text>
</comment>
<dbReference type="GO" id="GO:0004660">
    <property type="term" value="F:protein farnesyltransferase activity"/>
    <property type="evidence" value="ECO:0007669"/>
    <property type="project" value="UniProtKB-UniRule"/>
</dbReference>
<evidence type="ECO:0000313" key="11">
    <source>
        <dbReference type="EMBL" id="OBA23365.1"/>
    </source>
</evidence>
<evidence type="ECO:0000256" key="2">
    <source>
        <dbReference type="ARBA" id="ARBA00012702"/>
    </source>
</evidence>
<reference evidence="11 12" key="1">
    <citation type="submission" date="2016-05" db="EMBL/GenBank/DDBJ databases">
        <title>Comparative genomics of biotechnologically important yeasts.</title>
        <authorList>
            <consortium name="DOE Joint Genome Institute"/>
            <person name="Riley R."/>
            <person name="Haridas S."/>
            <person name="Wolfe K.H."/>
            <person name="Lopes M.R."/>
            <person name="Hittinger C.T."/>
            <person name="Goker M."/>
            <person name="Salamov A."/>
            <person name="Wisecaver J."/>
            <person name="Long T.M."/>
            <person name="Aerts A.L."/>
            <person name="Barry K."/>
            <person name="Choi C."/>
            <person name="Clum A."/>
            <person name="Coughlan A.Y."/>
            <person name="Deshpande S."/>
            <person name="Douglass A.P."/>
            <person name="Hanson S.J."/>
            <person name="Klenk H.-P."/>
            <person name="LaButti K."/>
            <person name="Lapidus A."/>
            <person name="Lindquist E."/>
            <person name="Lipzen A."/>
            <person name="Meier-kolthoff J.P."/>
            <person name="Ohm R.A."/>
            <person name="Otillar R.P."/>
            <person name="Pangilinan J."/>
            <person name="Peng Y."/>
            <person name="Rokas A."/>
            <person name="Rosa C.A."/>
            <person name="Scheuner C."/>
            <person name="Sibirny A.A."/>
            <person name="Slot J.C."/>
            <person name="Stielow J.B."/>
            <person name="Sun H."/>
            <person name="Kurtzman C.P."/>
            <person name="Blackwell M."/>
            <person name="Grigoriev I.V."/>
            <person name="Jeffries T.W."/>
        </authorList>
    </citation>
    <scope>NUCLEOTIDE SEQUENCE [LARGE SCALE GENOMIC DNA]</scope>
    <source>
        <strain evidence="11 12">NRRL YB-4993</strain>
    </source>
</reference>
<evidence type="ECO:0000259" key="10">
    <source>
        <dbReference type="Pfam" id="PF00432"/>
    </source>
</evidence>
<evidence type="ECO:0000256" key="1">
    <source>
        <dbReference type="ARBA" id="ARBA00010497"/>
    </source>
</evidence>
<accession>A0A1A0HH89</accession>
<dbReference type="OrthoDB" id="10261146at2759"/>
<name>A0A1A0HH89_9ASCO</name>
<dbReference type="PANTHER" id="PTHR11774:SF6">
    <property type="entry name" value="PROTEIN FARNESYLTRANSFERASE SUBUNIT BETA"/>
    <property type="match status" value="1"/>
</dbReference>
<dbReference type="GO" id="GO:0051604">
    <property type="term" value="P:protein maturation"/>
    <property type="evidence" value="ECO:0007669"/>
    <property type="project" value="EnsemblFungi"/>
</dbReference>